<protein>
    <submittedName>
        <fullName evidence="1">Uncharacterized protein</fullName>
    </submittedName>
</protein>
<gene>
    <name evidence="1" type="ORF">I4F81_007992</name>
</gene>
<accession>A0ACC3C6V6</accession>
<comment type="caution">
    <text evidence="1">The sequence shown here is derived from an EMBL/GenBank/DDBJ whole genome shotgun (WGS) entry which is preliminary data.</text>
</comment>
<reference evidence="1" key="1">
    <citation type="submission" date="2019-11" db="EMBL/GenBank/DDBJ databases">
        <title>Nori genome reveals adaptations in red seaweeds to the harsh intertidal environment.</title>
        <authorList>
            <person name="Wang D."/>
            <person name="Mao Y."/>
        </authorList>
    </citation>
    <scope>NUCLEOTIDE SEQUENCE</scope>
    <source>
        <tissue evidence="1">Gametophyte</tissue>
    </source>
</reference>
<dbReference type="Proteomes" id="UP000798662">
    <property type="component" value="Chromosome 2"/>
</dbReference>
<name>A0ACC3C6V6_PYRYE</name>
<organism evidence="1 2">
    <name type="scientific">Pyropia yezoensis</name>
    <name type="common">Susabi-nori</name>
    <name type="synonym">Porphyra yezoensis</name>
    <dbReference type="NCBI Taxonomy" id="2788"/>
    <lineage>
        <taxon>Eukaryota</taxon>
        <taxon>Rhodophyta</taxon>
        <taxon>Bangiophyceae</taxon>
        <taxon>Bangiales</taxon>
        <taxon>Bangiaceae</taxon>
        <taxon>Pyropia</taxon>
    </lineage>
</organism>
<sequence length="425" mass="45024">MSGSSSAASEFLSDLPTEQLTEAQLGFVLAVRGLPVGSGDDLFEGEDLRLQVVDLFSPGVLLSPEMMRVPLLHQGLLALLRTNGVTLGGSSDMRSVKRLAATLYPSGVDKDFAVSALNRFEERQVQLCLHGDAAVMSGWPSGLDRQPNHAESGRATPQSIQGGASSRPAQFASQPGVQQDVRYSGGTEAIDPQHPSKQPPLSSFGNPALRPGGSAVHTEPAITTTGGALDSNLAHRVSLRFKDNQAKFSGDARECLDDFRAVLQDSAINAKPVAASSGAMDVLYGGQCWYATNPKDKGGYGSGKPSGRFNPLSMMGCFTCDKPNHSAKDCPEPYNGAKQDARRQEYQAKRSSKRAAVAQVMYELCGQAVALRDGPAGSEMTGEGEGQPAGEQETLFQALMEGAGLTEDASKRGAEMDEQGFQPRE</sequence>
<proteinExistence type="predicted"/>
<keyword evidence="2" id="KW-1185">Reference proteome</keyword>
<evidence type="ECO:0000313" key="1">
    <source>
        <dbReference type="EMBL" id="KAK1865461.1"/>
    </source>
</evidence>
<evidence type="ECO:0000313" key="2">
    <source>
        <dbReference type="Proteomes" id="UP000798662"/>
    </source>
</evidence>
<dbReference type="EMBL" id="CM020619">
    <property type="protein sequence ID" value="KAK1865461.1"/>
    <property type="molecule type" value="Genomic_DNA"/>
</dbReference>